<keyword evidence="4 7" id="KW-0812">Transmembrane</keyword>
<feature type="transmembrane region" description="Helical" evidence="7">
    <location>
        <begin position="233"/>
        <end position="251"/>
    </location>
</feature>
<dbReference type="AlphaFoldDB" id="A0A497WAC0"/>
<evidence type="ECO:0000256" key="2">
    <source>
        <dbReference type="ARBA" id="ARBA00022448"/>
    </source>
</evidence>
<keyword evidence="9" id="KW-1185">Reference proteome</keyword>
<dbReference type="Proteomes" id="UP000269157">
    <property type="component" value="Unassembled WGS sequence"/>
</dbReference>
<dbReference type="GO" id="GO:0055085">
    <property type="term" value="P:transmembrane transport"/>
    <property type="evidence" value="ECO:0007669"/>
    <property type="project" value="InterPro"/>
</dbReference>
<comment type="caution">
    <text evidence="8">The sequence shown here is derived from an EMBL/GenBank/DDBJ whole genome shotgun (WGS) entry which is preliminary data.</text>
</comment>
<feature type="transmembrane region" description="Helical" evidence="7">
    <location>
        <begin position="167"/>
        <end position="185"/>
    </location>
</feature>
<accession>A0A497WAC0</accession>
<gene>
    <name evidence="8" type="ORF">BCF46_2415</name>
</gene>
<keyword evidence="5 7" id="KW-1133">Transmembrane helix</keyword>
<feature type="transmembrane region" description="Helical" evidence="7">
    <location>
        <begin position="63"/>
        <end position="83"/>
    </location>
</feature>
<name>A0A497WAC0_9RHOB</name>
<evidence type="ECO:0000256" key="1">
    <source>
        <dbReference type="ARBA" id="ARBA00004141"/>
    </source>
</evidence>
<keyword evidence="2" id="KW-0813">Transport</keyword>
<keyword evidence="3" id="KW-1003">Cell membrane</keyword>
<dbReference type="RefSeq" id="WP_121024451.1">
    <property type="nucleotide sequence ID" value="NZ_RCCE01000003.1"/>
</dbReference>
<evidence type="ECO:0000313" key="8">
    <source>
        <dbReference type="EMBL" id="RLJ52187.1"/>
    </source>
</evidence>
<dbReference type="GO" id="GO:0016020">
    <property type="term" value="C:membrane"/>
    <property type="evidence" value="ECO:0007669"/>
    <property type="project" value="UniProtKB-SubCell"/>
</dbReference>
<evidence type="ECO:0000256" key="3">
    <source>
        <dbReference type="ARBA" id="ARBA00022475"/>
    </source>
</evidence>
<feature type="transmembrane region" description="Helical" evidence="7">
    <location>
        <begin position="288"/>
        <end position="316"/>
    </location>
</feature>
<feature type="transmembrane region" description="Helical" evidence="7">
    <location>
        <begin position="197"/>
        <end position="221"/>
    </location>
</feature>
<evidence type="ECO:0000313" key="9">
    <source>
        <dbReference type="Proteomes" id="UP000269157"/>
    </source>
</evidence>
<feature type="transmembrane region" description="Helical" evidence="7">
    <location>
        <begin position="38"/>
        <end position="57"/>
    </location>
</feature>
<evidence type="ECO:0000256" key="5">
    <source>
        <dbReference type="ARBA" id="ARBA00022989"/>
    </source>
</evidence>
<feature type="transmembrane region" description="Helical" evidence="7">
    <location>
        <begin position="6"/>
        <end position="26"/>
    </location>
</feature>
<feature type="transmembrane region" description="Helical" evidence="7">
    <location>
        <begin position="95"/>
        <end position="120"/>
    </location>
</feature>
<sequence>MLAILAVTFPIYFVILLGYVAVRTGYSPADTINALSQFTVRICLPALIFSALTTSGTGEALNWGIIIGYLIASLLALFFGYVIMRRMFQEKSPAAWIHSLAISNSNSGFIGFAIASMVFPDIALPVLAWIMIVENAVIIPLALVSADVASEHRTTLSTSAKRAFQSFVRNPLVLAIFAALIVRGIGLPLPKPVISTIQMLASVAPVIALFVVGGIVARFSLSLHWRRTTAISFGKLIVHPTLVYALLSLWPGLGQEFVMTAVLFAAVPMLSIYPMLGAKYGSEQVCATAFIVTVILSFFTISALIWWMGIVGIASISG</sequence>
<dbReference type="EMBL" id="RCCE01000003">
    <property type="protein sequence ID" value="RLJ52187.1"/>
    <property type="molecule type" value="Genomic_DNA"/>
</dbReference>
<evidence type="ECO:0000256" key="7">
    <source>
        <dbReference type="SAM" id="Phobius"/>
    </source>
</evidence>
<evidence type="ECO:0000256" key="6">
    <source>
        <dbReference type="ARBA" id="ARBA00023136"/>
    </source>
</evidence>
<organism evidence="8 9">
    <name type="scientific">Litoreibacter meonggei</name>
    <dbReference type="NCBI Taxonomy" id="1049199"/>
    <lineage>
        <taxon>Bacteria</taxon>
        <taxon>Pseudomonadati</taxon>
        <taxon>Pseudomonadota</taxon>
        <taxon>Alphaproteobacteria</taxon>
        <taxon>Rhodobacterales</taxon>
        <taxon>Roseobacteraceae</taxon>
        <taxon>Litoreibacter</taxon>
    </lineage>
</organism>
<dbReference type="PANTHER" id="PTHR36838">
    <property type="entry name" value="AUXIN EFFLUX CARRIER FAMILY PROTEIN"/>
    <property type="match status" value="1"/>
</dbReference>
<dbReference type="PANTHER" id="PTHR36838:SF1">
    <property type="entry name" value="SLR1864 PROTEIN"/>
    <property type="match status" value="1"/>
</dbReference>
<evidence type="ECO:0000256" key="4">
    <source>
        <dbReference type="ARBA" id="ARBA00022692"/>
    </source>
</evidence>
<proteinExistence type="predicted"/>
<reference evidence="8 9" key="1">
    <citation type="submission" date="2018-10" db="EMBL/GenBank/DDBJ databases">
        <title>Genomic Encyclopedia of Archaeal and Bacterial Type Strains, Phase II (KMG-II): from individual species to whole genera.</title>
        <authorList>
            <person name="Goeker M."/>
        </authorList>
    </citation>
    <scope>NUCLEOTIDE SEQUENCE [LARGE SCALE GENOMIC DNA]</scope>
    <source>
        <strain evidence="8 9">DSM 29466</strain>
    </source>
</reference>
<dbReference type="Pfam" id="PF03547">
    <property type="entry name" value="Mem_trans"/>
    <property type="match status" value="1"/>
</dbReference>
<protein>
    <recommendedName>
        <fullName evidence="10">Permease</fullName>
    </recommendedName>
</protein>
<feature type="transmembrane region" description="Helical" evidence="7">
    <location>
        <begin position="126"/>
        <end position="146"/>
    </location>
</feature>
<comment type="subcellular location">
    <subcellularLocation>
        <location evidence="1">Membrane</location>
        <topology evidence="1">Multi-pass membrane protein</topology>
    </subcellularLocation>
</comment>
<feature type="transmembrane region" description="Helical" evidence="7">
    <location>
        <begin position="257"/>
        <end position="276"/>
    </location>
</feature>
<evidence type="ECO:0008006" key="10">
    <source>
        <dbReference type="Google" id="ProtNLM"/>
    </source>
</evidence>
<keyword evidence="6 7" id="KW-0472">Membrane</keyword>
<dbReference type="InterPro" id="IPR004776">
    <property type="entry name" value="Mem_transp_PIN-like"/>
</dbReference>
<dbReference type="OrthoDB" id="9810457at2"/>